<evidence type="ECO:0000256" key="7">
    <source>
        <dbReference type="ARBA" id="ARBA00023157"/>
    </source>
</evidence>
<gene>
    <name evidence="11" type="ORF">GSTENG00003851001</name>
</gene>
<feature type="transmembrane region" description="Helical" evidence="8">
    <location>
        <begin position="337"/>
        <end position="361"/>
    </location>
</feature>
<comment type="similarity">
    <text evidence="2 8">Belongs to the organo anion transporter (TC 2.A.60) family.</text>
</comment>
<dbReference type="Pfam" id="PF03137">
    <property type="entry name" value="OATP"/>
    <property type="match status" value="2"/>
</dbReference>
<protein>
    <recommendedName>
        <fullName evidence="8">Solute carrier organic anion transporter family member</fullName>
    </recommendedName>
</protein>
<proteinExistence type="inferred from homology"/>
<evidence type="ECO:0000256" key="1">
    <source>
        <dbReference type="ARBA" id="ARBA00004651"/>
    </source>
</evidence>
<organism evidence="11">
    <name type="scientific">Tetraodon nigroviridis</name>
    <name type="common">Spotted green pufferfish</name>
    <name type="synonym">Chelonodon nigroviridis</name>
    <dbReference type="NCBI Taxonomy" id="99883"/>
    <lineage>
        <taxon>Eukaryota</taxon>
        <taxon>Metazoa</taxon>
        <taxon>Chordata</taxon>
        <taxon>Craniata</taxon>
        <taxon>Vertebrata</taxon>
        <taxon>Euteleostomi</taxon>
        <taxon>Actinopterygii</taxon>
        <taxon>Neopterygii</taxon>
        <taxon>Teleostei</taxon>
        <taxon>Neoteleostei</taxon>
        <taxon>Acanthomorphata</taxon>
        <taxon>Eupercaria</taxon>
        <taxon>Tetraodontiformes</taxon>
        <taxon>Tetradontoidea</taxon>
        <taxon>Tetraodontidae</taxon>
        <taxon>Tetraodon</taxon>
    </lineage>
</organism>
<evidence type="ECO:0000256" key="5">
    <source>
        <dbReference type="ARBA" id="ARBA00022989"/>
    </source>
</evidence>
<comment type="subcellular location">
    <subcellularLocation>
        <location evidence="1 8">Cell membrane</location>
        <topology evidence="1 8">Multi-pass membrane protein</topology>
    </subcellularLocation>
</comment>
<evidence type="ECO:0000256" key="9">
    <source>
        <dbReference type="SAM" id="SignalP"/>
    </source>
</evidence>
<dbReference type="PANTHER" id="PTHR11388:SF89">
    <property type="entry name" value="SOLUTE CARRIER ORGANIC ANION TRANSPORTER FAMILY MEMBER 1B3"/>
    <property type="match status" value="1"/>
</dbReference>
<keyword evidence="8" id="KW-0813">Transport</keyword>
<dbReference type="GO" id="GO:0006811">
    <property type="term" value="P:monoatomic ion transport"/>
    <property type="evidence" value="ECO:0007669"/>
    <property type="project" value="UniProtKB-KW"/>
</dbReference>
<dbReference type="AlphaFoldDB" id="Q4TB95"/>
<feature type="transmembrane region" description="Helical" evidence="8">
    <location>
        <begin position="413"/>
        <end position="431"/>
    </location>
</feature>
<evidence type="ECO:0000256" key="6">
    <source>
        <dbReference type="ARBA" id="ARBA00023136"/>
    </source>
</evidence>
<keyword evidence="7" id="KW-1015">Disulfide bond</keyword>
<dbReference type="InterPro" id="IPR036058">
    <property type="entry name" value="Kazal_dom_sf"/>
</dbReference>
<comment type="caution">
    <text evidence="8">Lacks conserved residue(s) required for the propagation of feature annotation.</text>
</comment>
<dbReference type="InterPro" id="IPR036259">
    <property type="entry name" value="MFS_trans_sf"/>
</dbReference>
<evidence type="ECO:0000259" key="10">
    <source>
        <dbReference type="PROSITE" id="PS51465"/>
    </source>
</evidence>
<dbReference type="Pfam" id="PF07648">
    <property type="entry name" value="Kazal_2"/>
    <property type="match status" value="1"/>
</dbReference>
<dbReference type="GO" id="GO:0043252">
    <property type="term" value="P:sodium-independent organic anion transport"/>
    <property type="evidence" value="ECO:0007669"/>
    <property type="project" value="TreeGrafter"/>
</dbReference>
<feature type="transmembrane region" description="Helical" evidence="8">
    <location>
        <begin position="94"/>
        <end position="116"/>
    </location>
</feature>
<dbReference type="NCBIfam" id="TIGR00805">
    <property type="entry name" value="oat"/>
    <property type="match status" value="1"/>
</dbReference>
<dbReference type="GO" id="GO:0016323">
    <property type="term" value="C:basolateral plasma membrane"/>
    <property type="evidence" value="ECO:0007669"/>
    <property type="project" value="TreeGrafter"/>
</dbReference>
<dbReference type="Gene3D" id="1.20.1250.20">
    <property type="entry name" value="MFS general substrate transporter like domains"/>
    <property type="match status" value="1"/>
</dbReference>
<dbReference type="InterPro" id="IPR004156">
    <property type="entry name" value="OATP"/>
</dbReference>
<keyword evidence="3" id="KW-1003">Cell membrane</keyword>
<dbReference type="SUPFAM" id="SSF100895">
    <property type="entry name" value="Kazal-type serine protease inhibitors"/>
    <property type="match status" value="1"/>
</dbReference>
<evidence type="ECO:0000256" key="4">
    <source>
        <dbReference type="ARBA" id="ARBA00022692"/>
    </source>
</evidence>
<evidence type="ECO:0000256" key="8">
    <source>
        <dbReference type="RuleBase" id="RU362056"/>
    </source>
</evidence>
<dbReference type="KEGG" id="tng:GSTEN00003851G001"/>
<accession>Q4TB95</accession>
<keyword evidence="5 8" id="KW-1133">Transmembrane helix</keyword>
<dbReference type="OrthoDB" id="5062115at2759"/>
<evidence type="ECO:0000256" key="2">
    <source>
        <dbReference type="ARBA" id="ARBA00009657"/>
    </source>
</evidence>
<sequence>MFILVLSFACFSRSLTATHMKSSITQIERHFDISTAHVGLIDGSFEMGTLASASPSIFSSARPGQNLWILCPTGNLLFLAVISHFGAQLHRPRVISGGCFIMALGALLTGLTHFFMGRYEYGTLSQGFQNDSLNNAACVKKDVSQMDVEQSVKNASKYPEKQIEMMAAVCLHQACVREPGSYMWVYVFLGNALRGIGETPIIPLGFSYIDDFAEVDESPFFIACLQTIILIGHIFGFLVGSFCAKLYVDIGYVDMESVSITPKDARWVGAWWIGFLISSGLMFISAIPFWFLPRSPRKPEGDKSRCGDKDGAAAAVSDDNLKLADIAKKFVPSLKRLLGTLVYCLFLCGSILRFNAIIGQITYTPKYMEQQFGLPTTRANFLVGVLNLPAVALGILLGGLVMKRYKLSMVSGAQLYLATSFTAYLLSLLYFSTKCDNVPVAGLTVTYNGTQNISHSNEMLFSECNRGCSCAAGEWDPMCSDSGVTYVSPCLAGCRGSTGQGKNRVFDNCSCVPAFPPANSSRSVRPGQCPQTKECSRSFTSYMAISVLSSFIDSLGVTPGSMVILRCTQPDLKSLALGIHMLLNRVLGGIPAPVYFGALIDSACLKWSVKKCGGRGACRIYES</sequence>
<feature type="signal peptide" evidence="9">
    <location>
        <begin position="1"/>
        <end position="17"/>
    </location>
</feature>
<keyword evidence="4 8" id="KW-0812">Transmembrane</keyword>
<dbReference type="PROSITE" id="PS51465">
    <property type="entry name" value="KAZAL_2"/>
    <property type="match status" value="1"/>
</dbReference>
<dbReference type="EMBL" id="CAAE01007172">
    <property type="protein sequence ID" value="CAF89837.1"/>
    <property type="molecule type" value="Genomic_DNA"/>
</dbReference>
<feature type="chain" id="PRO_5004244714" description="Solute carrier organic anion transporter family member" evidence="9">
    <location>
        <begin position="18"/>
        <end position="623"/>
    </location>
</feature>
<dbReference type="GO" id="GO:0015347">
    <property type="term" value="F:sodium-independent organic anion transmembrane transporter activity"/>
    <property type="evidence" value="ECO:0007669"/>
    <property type="project" value="TreeGrafter"/>
</dbReference>
<dbReference type="PANTHER" id="PTHR11388">
    <property type="entry name" value="ORGANIC ANION TRANSPORTER"/>
    <property type="match status" value="1"/>
</dbReference>
<dbReference type="GO" id="GO:0015125">
    <property type="term" value="F:bile acid transmembrane transporter activity"/>
    <property type="evidence" value="ECO:0007669"/>
    <property type="project" value="TreeGrafter"/>
</dbReference>
<feature type="transmembrane region" description="Helical" evidence="8">
    <location>
        <begin position="67"/>
        <end position="87"/>
    </location>
</feature>
<feature type="non-terminal residue" evidence="11">
    <location>
        <position position="1"/>
    </location>
</feature>
<reference evidence="11" key="1">
    <citation type="journal article" date="2004" name="Nature">
        <title>Genome duplication in the teleost fish Tetraodon nigroviridis reveals the early vertebrate proto-karyotype.</title>
        <authorList>
            <person name="Jaillon O."/>
            <person name="Aury J.-M."/>
            <person name="Brunet F."/>
            <person name="Petit J.-L."/>
            <person name="Stange-Thomann N."/>
            <person name="Mauceli E."/>
            <person name="Bouneau L."/>
            <person name="Fischer C."/>
            <person name="Ozouf-Costaz C."/>
            <person name="Bernot A."/>
            <person name="Nicaud S."/>
            <person name="Jaffe D."/>
            <person name="Fisher S."/>
            <person name="Lutfalla G."/>
            <person name="Dossat C."/>
            <person name="Segurens B."/>
            <person name="Dasilva C."/>
            <person name="Salanoubat M."/>
            <person name="Levy M."/>
            <person name="Boudet N."/>
            <person name="Castellano S."/>
            <person name="Anthouard V."/>
            <person name="Jubin C."/>
            <person name="Castelli V."/>
            <person name="Katinka M."/>
            <person name="Vacherie B."/>
            <person name="Biemont C."/>
            <person name="Skalli Z."/>
            <person name="Cattolico L."/>
            <person name="Poulain J."/>
            <person name="De Berardinis V."/>
            <person name="Cruaud C."/>
            <person name="Duprat S."/>
            <person name="Brottier P."/>
            <person name="Coutanceau J.-P."/>
            <person name="Gouzy J."/>
            <person name="Parra G."/>
            <person name="Lardier G."/>
            <person name="Chapple C."/>
            <person name="McKernan K.J."/>
            <person name="McEwan P."/>
            <person name="Bosak S."/>
            <person name="Kellis M."/>
            <person name="Volff J.-N."/>
            <person name="Guigo R."/>
            <person name="Zody M.C."/>
            <person name="Mesirov J."/>
            <person name="Lindblad-Toh K."/>
            <person name="Birren B."/>
            <person name="Nusbaum C."/>
            <person name="Kahn D."/>
            <person name="Robinson-Rechavi M."/>
            <person name="Laudet V."/>
            <person name="Schachter V."/>
            <person name="Quetier F."/>
            <person name="Saurin W."/>
            <person name="Scarpelli C."/>
            <person name="Wincker P."/>
            <person name="Lander E.S."/>
            <person name="Weissenbach J."/>
            <person name="Roest Crollius H."/>
        </authorList>
    </citation>
    <scope>NUCLEOTIDE SEQUENCE [LARGE SCALE GENOMIC DNA]</scope>
</reference>
<dbReference type="InterPro" id="IPR002350">
    <property type="entry name" value="Kazal_dom"/>
</dbReference>
<feature type="domain" description="Kazal-like" evidence="10">
    <location>
        <begin position="458"/>
        <end position="510"/>
    </location>
</feature>
<keyword evidence="6 8" id="KW-0472">Membrane</keyword>
<evidence type="ECO:0000256" key="3">
    <source>
        <dbReference type="ARBA" id="ARBA00022475"/>
    </source>
</evidence>
<keyword evidence="9" id="KW-0732">Signal</keyword>
<feature type="transmembrane region" description="Helical" evidence="8">
    <location>
        <begin position="220"/>
        <end position="248"/>
    </location>
</feature>
<reference evidence="11" key="2">
    <citation type="submission" date="2004-02" db="EMBL/GenBank/DDBJ databases">
        <authorList>
            <consortium name="Genoscope"/>
            <consortium name="Whitehead Institute Centre for Genome Research"/>
        </authorList>
    </citation>
    <scope>NUCLEOTIDE SEQUENCE</scope>
</reference>
<evidence type="ECO:0000313" key="11">
    <source>
        <dbReference type="EMBL" id="CAF89837.1"/>
    </source>
</evidence>
<feature type="transmembrane region" description="Helical" evidence="8">
    <location>
        <begin position="381"/>
        <end position="401"/>
    </location>
</feature>
<keyword evidence="8" id="KW-0406">Ion transport</keyword>
<comment type="caution">
    <text evidence="11">The sequence shown here is derived from an EMBL/GenBank/DDBJ whole genome shotgun (WGS) entry which is preliminary data.</text>
</comment>
<feature type="transmembrane region" description="Helical" evidence="8">
    <location>
        <begin position="268"/>
        <end position="292"/>
    </location>
</feature>
<name>Q4TB95_TETNG</name>
<dbReference type="SUPFAM" id="SSF103473">
    <property type="entry name" value="MFS general substrate transporter"/>
    <property type="match status" value="1"/>
</dbReference>